<reference evidence="9 10" key="1">
    <citation type="submission" date="2020-02" db="EMBL/GenBank/DDBJ databases">
        <authorList>
            <person name="Hogendoorn C."/>
        </authorList>
    </citation>
    <scope>NUCLEOTIDE SEQUENCE [LARGE SCALE GENOMIC DNA]</scope>
    <source>
        <strain evidence="9">METHB21</strain>
    </source>
</reference>
<evidence type="ECO:0000256" key="1">
    <source>
        <dbReference type="ARBA" id="ARBA00022490"/>
    </source>
</evidence>
<keyword evidence="6" id="KW-0010">Activator</keyword>
<organism evidence="9 10">
    <name type="scientific">Candidatus Methylobacter favarea</name>
    <dbReference type="NCBI Taxonomy" id="2707345"/>
    <lineage>
        <taxon>Bacteria</taxon>
        <taxon>Pseudomonadati</taxon>
        <taxon>Pseudomonadota</taxon>
        <taxon>Gammaproteobacteria</taxon>
        <taxon>Methylococcales</taxon>
        <taxon>Methylococcaceae</taxon>
        <taxon>Methylobacter</taxon>
    </lineage>
</organism>
<protein>
    <submittedName>
        <fullName evidence="9">Flagellar transcriptional regulator FlhD</fullName>
    </submittedName>
</protein>
<comment type="caution">
    <text evidence="9">The sequence shown here is derived from an EMBL/GenBank/DDBJ whole genome shotgun (WGS) entry which is preliminary data.</text>
</comment>
<keyword evidence="10" id="KW-1185">Reference proteome</keyword>
<keyword evidence="1" id="KW-0963">Cytoplasm</keyword>
<keyword evidence="4" id="KW-0238">DNA-binding</keyword>
<dbReference type="AlphaFoldDB" id="A0A8S0Y9V1"/>
<evidence type="ECO:0000256" key="4">
    <source>
        <dbReference type="ARBA" id="ARBA00023125"/>
    </source>
</evidence>
<evidence type="ECO:0000256" key="2">
    <source>
        <dbReference type="ARBA" id="ARBA00022795"/>
    </source>
</evidence>
<keyword evidence="9" id="KW-0282">Flagellum</keyword>
<dbReference type="GO" id="GO:0045893">
    <property type="term" value="P:positive regulation of DNA-templated transcription"/>
    <property type="evidence" value="ECO:0007669"/>
    <property type="project" value="InterPro"/>
</dbReference>
<gene>
    <name evidence="9" type="ORF">METHB2_270011</name>
</gene>
<name>A0A8S0Y9V1_9GAMM</name>
<comment type="function">
    <text evidence="8">Functions in complex with FlhC as a master transcriptional regulator that regulates transcription of several flagellar and non-flagellar operons by binding to their promoter region. Activates expression of class 2 flagellar genes, including fliA, which is a flagellum-specific sigma factor that turns on the class 3 genes. Also regulates genes whose products function in a variety of physiological pathways.</text>
</comment>
<evidence type="ECO:0000313" key="10">
    <source>
        <dbReference type="Proteomes" id="UP000494216"/>
    </source>
</evidence>
<keyword evidence="5" id="KW-1015">Disulfide bond</keyword>
<keyword evidence="9" id="KW-0969">Cilium</keyword>
<evidence type="ECO:0000256" key="5">
    <source>
        <dbReference type="ARBA" id="ARBA00023157"/>
    </source>
</evidence>
<dbReference type="InterPro" id="IPR036194">
    <property type="entry name" value="FlhD_sf"/>
</dbReference>
<dbReference type="SUPFAM" id="SSF63592">
    <property type="entry name" value="Flagellar transcriptional activator FlhD"/>
    <property type="match status" value="1"/>
</dbReference>
<evidence type="ECO:0000256" key="3">
    <source>
        <dbReference type="ARBA" id="ARBA00023015"/>
    </source>
</evidence>
<keyword evidence="3" id="KW-0805">Transcription regulation</keyword>
<accession>A0A8S0Y9V1</accession>
<dbReference type="InterPro" id="IPR023559">
    <property type="entry name" value="Flagellar_FlhD"/>
</dbReference>
<dbReference type="GO" id="GO:0044780">
    <property type="term" value="P:bacterial-type flagellum assembly"/>
    <property type="evidence" value="ECO:0007669"/>
    <property type="project" value="InterPro"/>
</dbReference>
<proteinExistence type="predicted"/>
<evidence type="ECO:0000256" key="8">
    <source>
        <dbReference type="ARBA" id="ARBA00025431"/>
    </source>
</evidence>
<keyword evidence="2" id="KW-1005">Bacterial flagellum biogenesis</keyword>
<evidence type="ECO:0000256" key="6">
    <source>
        <dbReference type="ARBA" id="ARBA00023159"/>
    </source>
</evidence>
<dbReference type="Gene3D" id="1.10.4000.10">
    <property type="entry name" value="Flagellar transcriptional activator FlhD"/>
    <property type="match status" value="1"/>
</dbReference>
<keyword evidence="9" id="KW-0966">Cell projection</keyword>
<dbReference type="EMBL" id="CADCXN010000055">
    <property type="protein sequence ID" value="CAA9890681.1"/>
    <property type="molecule type" value="Genomic_DNA"/>
</dbReference>
<evidence type="ECO:0000313" key="9">
    <source>
        <dbReference type="EMBL" id="CAA9890681.1"/>
    </source>
</evidence>
<dbReference type="Pfam" id="PF05247">
    <property type="entry name" value="FlhD"/>
    <property type="match status" value="1"/>
</dbReference>
<dbReference type="Proteomes" id="UP000494216">
    <property type="component" value="Unassembled WGS sequence"/>
</dbReference>
<sequence length="142" mass="16308">MLPLVAEFGAGFLKNKFQLANMTPEIDEVMKSAFNNLDDYFERHATLHNKACDAEIYELNLTWLIKARELARENAILAELMMGIAEEDMRLEISQLSNEDIQHIAQSGWLCFSPRFTSHFIRSMTRRQHDIVDVLLGFSGSN</sequence>
<keyword evidence="7" id="KW-0804">Transcription</keyword>
<dbReference type="GO" id="GO:0003677">
    <property type="term" value="F:DNA binding"/>
    <property type="evidence" value="ECO:0007669"/>
    <property type="project" value="UniProtKB-KW"/>
</dbReference>
<evidence type="ECO:0000256" key="7">
    <source>
        <dbReference type="ARBA" id="ARBA00023163"/>
    </source>
</evidence>